<dbReference type="EMBL" id="RBNI01015960">
    <property type="protein sequence ID" value="RUP11997.1"/>
    <property type="molecule type" value="Genomic_DNA"/>
</dbReference>
<sequence>MSLQLQTAAVVIDVAAALLRLHQNRVTEGNLPLSPAGPVVGHRSLYSIRMGSKDVVIVHYPEMVKQLLDVHSTVTSSRYYSLILNEHVTKDTFFGQMSYGANWRRLRKFAHAVMTSDMANRYQPIINVKANTLISSLLTEILANSTGVDVLKYTARFALNLYLRVAFGTQIQSLDDPFLKENIEVMELLGHVFDTPANLGDFFPALHWLESVEKGIDVECLAKPRPEQFRR</sequence>
<dbReference type="InterPro" id="IPR001128">
    <property type="entry name" value="Cyt_P450"/>
</dbReference>
<dbReference type="PANTHER" id="PTHR46300:SF11">
    <property type="entry name" value="OXIDOREDUCTASE, PUTATIVE-RELATED"/>
    <property type="match status" value="1"/>
</dbReference>
<proteinExistence type="predicted"/>
<evidence type="ECO:0000313" key="5">
    <source>
        <dbReference type="Proteomes" id="UP000268093"/>
    </source>
</evidence>
<keyword evidence="3" id="KW-0408">Iron</keyword>
<gene>
    <name evidence="4" type="ORF">BC936DRAFT_139861</name>
</gene>
<dbReference type="Gene3D" id="1.10.630.10">
    <property type="entry name" value="Cytochrome P450"/>
    <property type="match status" value="1"/>
</dbReference>
<evidence type="ECO:0000256" key="2">
    <source>
        <dbReference type="ARBA" id="ARBA00023002"/>
    </source>
</evidence>
<organism evidence="4 5">
    <name type="scientific">Jimgerdemannia flammicorona</name>
    <dbReference type="NCBI Taxonomy" id="994334"/>
    <lineage>
        <taxon>Eukaryota</taxon>
        <taxon>Fungi</taxon>
        <taxon>Fungi incertae sedis</taxon>
        <taxon>Mucoromycota</taxon>
        <taxon>Mucoromycotina</taxon>
        <taxon>Endogonomycetes</taxon>
        <taxon>Endogonales</taxon>
        <taxon>Endogonaceae</taxon>
        <taxon>Jimgerdemannia</taxon>
    </lineage>
</organism>
<keyword evidence="1" id="KW-0479">Metal-binding</keyword>
<evidence type="ECO:0000313" key="4">
    <source>
        <dbReference type="EMBL" id="RUP11997.1"/>
    </source>
</evidence>
<dbReference type="PANTHER" id="PTHR46300">
    <property type="entry name" value="P450, PUTATIVE (EUROFUNG)-RELATED-RELATED"/>
    <property type="match status" value="1"/>
</dbReference>
<dbReference type="GO" id="GO:0020037">
    <property type="term" value="F:heme binding"/>
    <property type="evidence" value="ECO:0007669"/>
    <property type="project" value="InterPro"/>
</dbReference>
<evidence type="ECO:0000256" key="1">
    <source>
        <dbReference type="ARBA" id="ARBA00022723"/>
    </source>
</evidence>
<evidence type="ECO:0000256" key="3">
    <source>
        <dbReference type="ARBA" id="ARBA00023004"/>
    </source>
</evidence>
<dbReference type="Proteomes" id="UP000268093">
    <property type="component" value="Unassembled WGS sequence"/>
</dbReference>
<dbReference type="GO" id="GO:0005506">
    <property type="term" value="F:iron ion binding"/>
    <property type="evidence" value="ECO:0007669"/>
    <property type="project" value="InterPro"/>
</dbReference>
<reference evidence="4 5" key="1">
    <citation type="journal article" date="2018" name="New Phytol.">
        <title>Phylogenomics of Endogonaceae and evolution of mycorrhizas within Mucoromycota.</title>
        <authorList>
            <person name="Chang Y."/>
            <person name="Desiro A."/>
            <person name="Na H."/>
            <person name="Sandor L."/>
            <person name="Lipzen A."/>
            <person name="Clum A."/>
            <person name="Barry K."/>
            <person name="Grigoriev I.V."/>
            <person name="Martin F.M."/>
            <person name="Stajich J.E."/>
            <person name="Smith M.E."/>
            <person name="Bonito G."/>
            <person name="Spatafora J.W."/>
        </authorList>
    </citation>
    <scope>NUCLEOTIDE SEQUENCE [LARGE SCALE GENOMIC DNA]</scope>
    <source>
        <strain evidence="4 5">GMNB39</strain>
    </source>
</reference>
<protein>
    <submittedName>
        <fullName evidence="4">Cytochrome P450</fullName>
    </submittedName>
</protein>
<dbReference type="OrthoDB" id="2789670at2759"/>
<keyword evidence="2" id="KW-0560">Oxidoreductase</keyword>
<dbReference type="GO" id="GO:0004497">
    <property type="term" value="F:monooxygenase activity"/>
    <property type="evidence" value="ECO:0007669"/>
    <property type="project" value="InterPro"/>
</dbReference>
<keyword evidence="5" id="KW-1185">Reference proteome</keyword>
<dbReference type="GO" id="GO:0016705">
    <property type="term" value="F:oxidoreductase activity, acting on paired donors, with incorporation or reduction of molecular oxygen"/>
    <property type="evidence" value="ECO:0007669"/>
    <property type="project" value="InterPro"/>
</dbReference>
<accession>A0A433B924</accession>
<dbReference type="Pfam" id="PF00067">
    <property type="entry name" value="p450"/>
    <property type="match status" value="1"/>
</dbReference>
<name>A0A433B924_9FUNG</name>
<dbReference type="InterPro" id="IPR050364">
    <property type="entry name" value="Cytochrome_P450_fung"/>
</dbReference>
<comment type="caution">
    <text evidence="4">The sequence shown here is derived from an EMBL/GenBank/DDBJ whole genome shotgun (WGS) entry which is preliminary data.</text>
</comment>
<dbReference type="AlphaFoldDB" id="A0A433B924"/>
<dbReference type="SUPFAM" id="SSF48264">
    <property type="entry name" value="Cytochrome P450"/>
    <property type="match status" value="1"/>
</dbReference>
<dbReference type="InterPro" id="IPR036396">
    <property type="entry name" value="Cyt_P450_sf"/>
</dbReference>